<dbReference type="Gene3D" id="3.40.50.300">
    <property type="entry name" value="P-loop containing nucleotide triphosphate hydrolases"/>
    <property type="match status" value="1"/>
</dbReference>
<dbReference type="InterPro" id="IPR040632">
    <property type="entry name" value="Sulfotransfer_4"/>
</dbReference>
<reference evidence="1" key="1">
    <citation type="submission" date="2020-05" db="EMBL/GenBank/DDBJ databases">
        <title>Mycena genomes resolve the evolution of fungal bioluminescence.</title>
        <authorList>
            <person name="Tsai I.J."/>
        </authorList>
    </citation>
    <scope>NUCLEOTIDE SEQUENCE</scope>
    <source>
        <strain evidence="1">CCC161011</strain>
    </source>
</reference>
<dbReference type="PANTHER" id="PTHR36978">
    <property type="entry name" value="P-LOOP CONTAINING NUCLEOTIDE TRIPHOSPHATE HYDROLASE"/>
    <property type="match status" value="1"/>
</dbReference>
<name>A0A8H6Y164_9AGAR</name>
<proteinExistence type="predicted"/>
<keyword evidence="2" id="KW-1185">Reference proteome</keyword>
<evidence type="ECO:0000313" key="1">
    <source>
        <dbReference type="EMBL" id="KAF7352155.1"/>
    </source>
</evidence>
<dbReference type="Proteomes" id="UP000620124">
    <property type="component" value="Unassembled WGS sequence"/>
</dbReference>
<organism evidence="1 2">
    <name type="scientific">Mycena venus</name>
    <dbReference type="NCBI Taxonomy" id="2733690"/>
    <lineage>
        <taxon>Eukaryota</taxon>
        <taxon>Fungi</taxon>
        <taxon>Dikarya</taxon>
        <taxon>Basidiomycota</taxon>
        <taxon>Agaricomycotina</taxon>
        <taxon>Agaricomycetes</taxon>
        <taxon>Agaricomycetidae</taxon>
        <taxon>Agaricales</taxon>
        <taxon>Marasmiineae</taxon>
        <taxon>Mycenaceae</taxon>
        <taxon>Mycena</taxon>
    </lineage>
</organism>
<dbReference type="OrthoDB" id="2938500at2759"/>
<dbReference type="SUPFAM" id="SSF52540">
    <property type="entry name" value="P-loop containing nucleoside triphosphate hydrolases"/>
    <property type="match status" value="1"/>
</dbReference>
<protein>
    <recommendedName>
        <fullName evidence="3">Sulfotransferase family protein</fullName>
    </recommendedName>
</protein>
<evidence type="ECO:0008006" key="3">
    <source>
        <dbReference type="Google" id="ProtNLM"/>
    </source>
</evidence>
<dbReference type="Pfam" id="PF17784">
    <property type="entry name" value="Sulfotransfer_4"/>
    <property type="match status" value="1"/>
</dbReference>
<dbReference type="PANTHER" id="PTHR36978:SF4">
    <property type="entry name" value="P-LOOP CONTAINING NUCLEOSIDE TRIPHOSPHATE HYDROLASE PROTEIN"/>
    <property type="match status" value="1"/>
</dbReference>
<evidence type="ECO:0000313" key="2">
    <source>
        <dbReference type="Proteomes" id="UP000620124"/>
    </source>
</evidence>
<dbReference type="AlphaFoldDB" id="A0A8H6Y164"/>
<sequence>MYRYIERRNKPRTVPMQVLVLGFPRTGTSSMRIALEKLGYNETNHGFTVSESPLEMEMWTEAINAKFFGKGKPYGRAEWDQLLGHCMAVTDMPHLLFAEELIAAYPEAKVVLTTRNVDRWWKSYKDTIGGALASPVGDIPARFEANTVDMVREFTRLAYNAMFGTDNVTEEVAKKRYIEYYDEVQSLVPKERLLEYRVGEGWESLCRFLEKNVPVEPFPHVNDTQAFQDLIKKITDYHMGN</sequence>
<gene>
    <name evidence="1" type="ORF">MVEN_01178700</name>
</gene>
<accession>A0A8H6Y164</accession>
<dbReference type="EMBL" id="JACAZI010000009">
    <property type="protein sequence ID" value="KAF7352155.1"/>
    <property type="molecule type" value="Genomic_DNA"/>
</dbReference>
<dbReference type="InterPro" id="IPR027417">
    <property type="entry name" value="P-loop_NTPase"/>
</dbReference>
<comment type="caution">
    <text evidence="1">The sequence shown here is derived from an EMBL/GenBank/DDBJ whole genome shotgun (WGS) entry which is preliminary data.</text>
</comment>